<keyword evidence="3" id="KW-1185">Reference proteome</keyword>
<feature type="compositionally biased region" description="Pro residues" evidence="1">
    <location>
        <begin position="153"/>
        <end position="166"/>
    </location>
</feature>
<feature type="compositionally biased region" description="Low complexity" evidence="1">
    <location>
        <begin position="416"/>
        <end position="425"/>
    </location>
</feature>
<accession>A0ABP0B1D2</accession>
<dbReference type="Proteomes" id="UP001642406">
    <property type="component" value="Unassembled WGS sequence"/>
</dbReference>
<feature type="compositionally biased region" description="Low complexity" evidence="1">
    <location>
        <begin position="388"/>
        <end position="401"/>
    </location>
</feature>
<evidence type="ECO:0008006" key="4">
    <source>
        <dbReference type="Google" id="ProtNLM"/>
    </source>
</evidence>
<name>A0ABP0B1D2_9PEZI</name>
<evidence type="ECO:0000313" key="2">
    <source>
        <dbReference type="EMBL" id="CAK7213373.1"/>
    </source>
</evidence>
<feature type="region of interest" description="Disordered" evidence="1">
    <location>
        <begin position="207"/>
        <end position="494"/>
    </location>
</feature>
<feature type="compositionally biased region" description="Low complexity" evidence="1">
    <location>
        <begin position="238"/>
        <end position="273"/>
    </location>
</feature>
<protein>
    <recommendedName>
        <fullName evidence="4">RNA recognition motif-containing protein</fullName>
    </recommendedName>
</protein>
<gene>
    <name evidence="2" type="ORF">SBRCBS47491_001783</name>
</gene>
<sequence length="505" mass="53084">MATRPGEENVATLFGDIHYFYGPETDNPPHHRFNKGSYVYLFENAQDGRARIEIANRPGTEHQDAFDGFLDHTAVTYSYKHSCMVSLVVIAELPNQDEWHLPTYDPSNQNIYHYPLHAVDIYFWTHLDALKFVNGVRRVLPANQVDIRDEPAVPAPPPPPPQPKHYPAPAGGPISGPATGASNGSNGVNSSGGGLSHVVQKLEAVAINGGPGGSSTPPQRSGPVPAAELSFAGPPTTAVDAEQQQQQQQQQQQTAPAPAPAPFAYNPAAPAAPETIRPREKTPPPEDTPGQHPLHQRLYNDAATPFSPGLVVPHGLGPLSPGIPPPAMQSPPGAPSFPAPPAYSSTPPTPAAPQHSSQLGQPQQQAAISAAAVSQHPGLIRASTMPVTSPSPFNPAASFPAFSPPPTSGTAPPPSATANSTATPALYQPPAEAGFSNYTYGSKGGSAGPAGAPDFSIHQQLYRPTHGEAVSHTPKKDPRGKLEEGAGRLEKGVTGMLKKFEKRFG</sequence>
<feature type="region of interest" description="Disordered" evidence="1">
    <location>
        <begin position="148"/>
        <end position="194"/>
    </location>
</feature>
<reference evidence="2 3" key="1">
    <citation type="submission" date="2024-01" db="EMBL/GenBank/DDBJ databases">
        <authorList>
            <person name="Allen C."/>
            <person name="Tagirdzhanova G."/>
        </authorList>
    </citation>
    <scope>NUCLEOTIDE SEQUENCE [LARGE SCALE GENOMIC DNA]</scope>
</reference>
<feature type="compositionally biased region" description="Low complexity" evidence="1">
    <location>
        <begin position="167"/>
        <end position="189"/>
    </location>
</feature>
<dbReference type="EMBL" id="CAWUHC010000009">
    <property type="protein sequence ID" value="CAK7213373.1"/>
    <property type="molecule type" value="Genomic_DNA"/>
</dbReference>
<feature type="compositionally biased region" description="Basic and acidic residues" evidence="1">
    <location>
        <begin position="474"/>
        <end position="491"/>
    </location>
</feature>
<feature type="compositionally biased region" description="Pro residues" evidence="1">
    <location>
        <begin position="321"/>
        <end position="351"/>
    </location>
</feature>
<comment type="caution">
    <text evidence="2">The sequence shown here is derived from an EMBL/GenBank/DDBJ whole genome shotgun (WGS) entry which is preliminary data.</text>
</comment>
<feature type="compositionally biased region" description="Low complexity" evidence="1">
    <location>
        <begin position="352"/>
        <end position="375"/>
    </location>
</feature>
<evidence type="ECO:0000256" key="1">
    <source>
        <dbReference type="SAM" id="MobiDB-lite"/>
    </source>
</evidence>
<organism evidence="2 3">
    <name type="scientific">Sporothrix bragantina</name>
    <dbReference type="NCBI Taxonomy" id="671064"/>
    <lineage>
        <taxon>Eukaryota</taxon>
        <taxon>Fungi</taxon>
        <taxon>Dikarya</taxon>
        <taxon>Ascomycota</taxon>
        <taxon>Pezizomycotina</taxon>
        <taxon>Sordariomycetes</taxon>
        <taxon>Sordariomycetidae</taxon>
        <taxon>Ophiostomatales</taxon>
        <taxon>Ophiostomataceae</taxon>
        <taxon>Sporothrix</taxon>
    </lineage>
</organism>
<feature type="compositionally biased region" description="Pro residues" evidence="1">
    <location>
        <begin position="402"/>
        <end position="415"/>
    </location>
</feature>
<proteinExistence type="predicted"/>
<evidence type="ECO:0000313" key="3">
    <source>
        <dbReference type="Proteomes" id="UP001642406"/>
    </source>
</evidence>